<dbReference type="Gene3D" id="1.25.40.20">
    <property type="entry name" value="Ankyrin repeat-containing domain"/>
    <property type="match status" value="2"/>
</dbReference>
<comment type="caution">
    <text evidence="5">The sequence shown here is derived from an EMBL/GenBank/DDBJ whole genome shotgun (WGS) entry which is preliminary data.</text>
</comment>
<reference evidence="5 6" key="1">
    <citation type="journal article" date="2021" name="bioRxiv">
        <title>The Gossypium anomalum genome as a resource for cotton improvement and evolutionary analysis of hybrid incompatibility.</title>
        <authorList>
            <person name="Grover C.E."/>
            <person name="Yuan D."/>
            <person name="Arick M.A."/>
            <person name="Miller E.R."/>
            <person name="Hu G."/>
            <person name="Peterson D.G."/>
            <person name="Wendel J.F."/>
            <person name="Udall J.A."/>
        </authorList>
    </citation>
    <scope>NUCLEOTIDE SEQUENCE [LARGE SCALE GENOMIC DNA]</scope>
    <source>
        <strain evidence="5">JFW-Udall</strain>
        <tissue evidence="5">Leaf</tissue>
    </source>
</reference>
<sequence length="381" mass="43654">MKKKKNIHLTKKEKLFQFEGQKRRKQKWKNGYQLSNAAMEGDIKSLQQLLQEDPLILHSSIVSCASETPLHVSSMLGHLNSRRLVKVDTEMSIVRNQNEWTPLHLAATKCRSARVVTERDETALHLSVGSNRLPKILFPVFGFWSCTAVLSNNPGPRGRICRDDDTEMVNHKDCEGNTLLHIAVAKTLIEICFLFISILLIIKFLLTIPGLDINAMNKNGFTALDTLKQSPRDLRDMEIESILRDAGVLSSKDRHVIAVKWVPSPSNIPKIPKSLVSNKSKKSETNSRMPIRKKEHTDWLSRKRSALMVWATDKETRQMWIQMVSTWVAINAQVITYFRSLRHMSPDTAVESSEILHSDCKFERGTTIWRTPKQQHEEKKK</sequence>
<gene>
    <name evidence="5" type="ORF">CXB51_014820</name>
</gene>
<name>A0A8J5ZLN5_9ROSI</name>
<evidence type="ECO:0000313" key="6">
    <source>
        <dbReference type="Proteomes" id="UP000701853"/>
    </source>
</evidence>
<dbReference type="GO" id="GO:0005886">
    <property type="term" value="C:plasma membrane"/>
    <property type="evidence" value="ECO:0007669"/>
    <property type="project" value="TreeGrafter"/>
</dbReference>
<keyword evidence="4" id="KW-0812">Transmembrane</keyword>
<keyword evidence="4" id="KW-0472">Membrane</keyword>
<dbReference type="EMBL" id="JAHUZN010000006">
    <property type="protein sequence ID" value="KAG8491449.1"/>
    <property type="molecule type" value="Genomic_DNA"/>
</dbReference>
<proteinExistence type="predicted"/>
<dbReference type="InterPro" id="IPR002110">
    <property type="entry name" value="Ankyrin_rpt"/>
</dbReference>
<feature type="transmembrane region" description="Helical" evidence="4">
    <location>
        <begin position="188"/>
        <end position="208"/>
    </location>
</feature>
<dbReference type="InterPro" id="IPR036770">
    <property type="entry name" value="Ankyrin_rpt-contain_sf"/>
</dbReference>
<keyword evidence="1" id="KW-0677">Repeat</keyword>
<dbReference type="AlphaFoldDB" id="A0A8J5ZLN5"/>
<evidence type="ECO:0000256" key="2">
    <source>
        <dbReference type="ARBA" id="ARBA00023043"/>
    </source>
</evidence>
<evidence type="ECO:0000256" key="3">
    <source>
        <dbReference type="SAM" id="MobiDB-lite"/>
    </source>
</evidence>
<dbReference type="PANTHER" id="PTHR24186">
    <property type="entry name" value="PROTEIN PHOSPHATASE 1 REGULATORY SUBUNIT"/>
    <property type="match status" value="1"/>
</dbReference>
<evidence type="ECO:0000256" key="4">
    <source>
        <dbReference type="SAM" id="Phobius"/>
    </source>
</evidence>
<feature type="region of interest" description="Disordered" evidence="3">
    <location>
        <begin position="272"/>
        <end position="291"/>
    </location>
</feature>
<dbReference type="Proteomes" id="UP000701853">
    <property type="component" value="Chromosome 6"/>
</dbReference>
<dbReference type="SUPFAM" id="SSF48403">
    <property type="entry name" value="Ankyrin repeat"/>
    <property type="match status" value="1"/>
</dbReference>
<evidence type="ECO:0000256" key="1">
    <source>
        <dbReference type="ARBA" id="ARBA00022737"/>
    </source>
</evidence>
<dbReference type="OrthoDB" id="7729168at2759"/>
<accession>A0A8J5ZLN5</accession>
<dbReference type="PANTHER" id="PTHR24186:SF37">
    <property type="entry name" value="PGG DOMAIN-CONTAINING PROTEIN"/>
    <property type="match status" value="1"/>
</dbReference>
<organism evidence="5 6">
    <name type="scientific">Gossypium anomalum</name>
    <dbReference type="NCBI Taxonomy" id="47600"/>
    <lineage>
        <taxon>Eukaryota</taxon>
        <taxon>Viridiplantae</taxon>
        <taxon>Streptophyta</taxon>
        <taxon>Embryophyta</taxon>
        <taxon>Tracheophyta</taxon>
        <taxon>Spermatophyta</taxon>
        <taxon>Magnoliopsida</taxon>
        <taxon>eudicotyledons</taxon>
        <taxon>Gunneridae</taxon>
        <taxon>Pentapetalae</taxon>
        <taxon>rosids</taxon>
        <taxon>malvids</taxon>
        <taxon>Malvales</taxon>
        <taxon>Malvaceae</taxon>
        <taxon>Malvoideae</taxon>
        <taxon>Gossypium</taxon>
    </lineage>
</organism>
<evidence type="ECO:0000313" key="5">
    <source>
        <dbReference type="EMBL" id="KAG8491449.1"/>
    </source>
</evidence>
<protein>
    <submittedName>
        <fullName evidence="5">Uncharacterized protein</fullName>
    </submittedName>
</protein>
<dbReference type="Pfam" id="PF12796">
    <property type="entry name" value="Ank_2"/>
    <property type="match status" value="1"/>
</dbReference>
<keyword evidence="6" id="KW-1185">Reference proteome</keyword>
<keyword evidence="2" id="KW-0040">ANK repeat</keyword>
<keyword evidence="4" id="KW-1133">Transmembrane helix</keyword>